<dbReference type="OrthoDB" id="5396681at2759"/>
<feature type="compositionally biased region" description="Polar residues" evidence="1">
    <location>
        <begin position="130"/>
        <end position="139"/>
    </location>
</feature>
<keyword evidence="2" id="KW-0472">Membrane</keyword>
<name>A0A2V1D6K6_9PLEO</name>
<keyword evidence="2" id="KW-0812">Transmembrane</keyword>
<feature type="transmembrane region" description="Helical" evidence="2">
    <location>
        <begin position="511"/>
        <end position="531"/>
    </location>
</feature>
<reference evidence="3 4" key="1">
    <citation type="journal article" date="2018" name="Sci. Rep.">
        <title>Comparative genomics provides insights into the lifestyle and reveals functional heterogeneity of dark septate endophytic fungi.</title>
        <authorList>
            <person name="Knapp D.G."/>
            <person name="Nemeth J.B."/>
            <person name="Barry K."/>
            <person name="Hainaut M."/>
            <person name="Henrissat B."/>
            <person name="Johnson J."/>
            <person name="Kuo A."/>
            <person name="Lim J.H.P."/>
            <person name="Lipzen A."/>
            <person name="Nolan M."/>
            <person name="Ohm R.A."/>
            <person name="Tamas L."/>
            <person name="Grigoriev I.V."/>
            <person name="Spatafora J.W."/>
            <person name="Nagy L.G."/>
            <person name="Kovacs G.M."/>
        </authorList>
    </citation>
    <scope>NUCLEOTIDE SEQUENCE [LARGE SCALE GENOMIC DNA]</scope>
    <source>
        <strain evidence="3 4">DSE2036</strain>
    </source>
</reference>
<organism evidence="3 4">
    <name type="scientific">Periconia macrospinosa</name>
    <dbReference type="NCBI Taxonomy" id="97972"/>
    <lineage>
        <taxon>Eukaryota</taxon>
        <taxon>Fungi</taxon>
        <taxon>Dikarya</taxon>
        <taxon>Ascomycota</taxon>
        <taxon>Pezizomycotina</taxon>
        <taxon>Dothideomycetes</taxon>
        <taxon>Pleosporomycetidae</taxon>
        <taxon>Pleosporales</taxon>
        <taxon>Massarineae</taxon>
        <taxon>Periconiaceae</taxon>
        <taxon>Periconia</taxon>
    </lineage>
</organism>
<feature type="region of interest" description="Disordered" evidence="1">
    <location>
        <begin position="63"/>
        <end position="157"/>
    </location>
</feature>
<dbReference type="EMBL" id="KZ805573">
    <property type="protein sequence ID" value="PVH93691.1"/>
    <property type="molecule type" value="Genomic_DNA"/>
</dbReference>
<dbReference type="Proteomes" id="UP000244855">
    <property type="component" value="Unassembled WGS sequence"/>
</dbReference>
<evidence type="ECO:0000256" key="1">
    <source>
        <dbReference type="SAM" id="MobiDB-lite"/>
    </source>
</evidence>
<keyword evidence="4" id="KW-1185">Reference proteome</keyword>
<evidence type="ECO:0000313" key="4">
    <source>
        <dbReference type="Proteomes" id="UP000244855"/>
    </source>
</evidence>
<protein>
    <recommendedName>
        <fullName evidence="5">Cora-domain-containing protein</fullName>
    </recommendedName>
</protein>
<gene>
    <name evidence="3" type="ORF">DM02DRAFT_695243</name>
</gene>
<feature type="region of interest" description="Disordered" evidence="1">
    <location>
        <begin position="585"/>
        <end position="606"/>
    </location>
</feature>
<evidence type="ECO:0000313" key="3">
    <source>
        <dbReference type="EMBL" id="PVH93691.1"/>
    </source>
</evidence>
<feature type="transmembrane region" description="Helical" evidence="2">
    <location>
        <begin position="551"/>
        <end position="571"/>
    </location>
</feature>
<feature type="compositionally biased region" description="Basic and acidic residues" evidence="1">
    <location>
        <begin position="140"/>
        <end position="157"/>
    </location>
</feature>
<dbReference type="STRING" id="97972.A0A2V1D6K6"/>
<proteinExistence type="predicted"/>
<dbReference type="AlphaFoldDB" id="A0A2V1D6K6"/>
<evidence type="ECO:0000256" key="2">
    <source>
        <dbReference type="SAM" id="Phobius"/>
    </source>
</evidence>
<accession>A0A2V1D6K6</accession>
<evidence type="ECO:0008006" key="5">
    <source>
        <dbReference type="Google" id="ProtNLM"/>
    </source>
</evidence>
<keyword evidence="2" id="KW-1133">Transmembrane helix</keyword>
<sequence>MEASTHLELAIFDDLTSVAEEYYARSASIIFEDDEGKSQIKVRIHPSIDASFWDRRGDLRKTFNHSDGAGNDKADSNSDAAGCITSKSGASKREQGSLRQRKERKASNTRLQSDGIATGSNVARYHPVEASSTGQAPTSESHERYTSQSHPDHPDYRKIDLHPSRISGFVKHTERSFRVFSIRQRHSSRRLQITGDSFEELLRSCYIFPRFKEFVTIFGSDNSCLVASPSTPRFHPLCEIQDNSYIGFECSYILHYAEYTNCGGRIHPYFIRPFVVHHRCIPRTTNGCATWILIGSSAQIEEKVDKFTCSTDDLIMKNPFELHLALLNTAISSWLSFLRDIEKIAKQQASHDTSNKASGISAGSDDEAEFIPVTLQDMQEANDIEKLILDNMFCLKLLSDIVVKFMKLYAQFRENHPDAVRILDESQRSMDGTDDIFSEFEARAGEINHFLELAESLFSKAQSTRNQLSALSERQRSYGLYKLMKKRQDVKRTMVELTTTRNRIASNMRTLTIIVVICLSFTIASSFLPPFVNKNQSQTGSMHAQNAYKPFVTSISLSLLMISFWYMWLNYERLVQFRFRRGGMREGGDAEQGDDVVQRPVEQLSR</sequence>